<proteinExistence type="predicted"/>
<gene>
    <name evidence="2" type="ORF">JEQ17_29865</name>
</gene>
<dbReference type="EMBL" id="CP066831">
    <property type="protein sequence ID" value="QQM47001.1"/>
    <property type="molecule type" value="Genomic_DNA"/>
</dbReference>
<sequence length="130" mass="13708">MDMGVIRRRLALGTALMTASGLLALAGPGVGDASAASPCSGRKVRTVPFSTGYVQVYKKRGYVCAVTRPKKVGARKYMMVSVRAWGNQAVPNEGMFKKYAGPVKVHAGNRCVWIKGAVGSGSVSTGWILC</sequence>
<dbReference type="AlphaFoldDB" id="A0A7T7L5T7"/>
<dbReference type="Proteomes" id="UP000595636">
    <property type="component" value="Chromosome"/>
</dbReference>
<evidence type="ECO:0000313" key="3">
    <source>
        <dbReference type="Proteomes" id="UP000595636"/>
    </source>
</evidence>
<feature type="chain" id="PRO_5039079025" description="Secreted protein" evidence="1">
    <location>
        <begin position="27"/>
        <end position="130"/>
    </location>
</feature>
<organism evidence="2 3">
    <name type="scientific">Streptomyces liliifuscus</name>
    <dbReference type="NCBI Taxonomy" id="2797636"/>
    <lineage>
        <taxon>Bacteria</taxon>
        <taxon>Bacillati</taxon>
        <taxon>Actinomycetota</taxon>
        <taxon>Actinomycetes</taxon>
        <taxon>Kitasatosporales</taxon>
        <taxon>Streptomycetaceae</taxon>
        <taxon>Streptomyces</taxon>
    </lineage>
</organism>
<dbReference type="KEGG" id="slf:JEQ17_29865"/>
<reference evidence="2 3" key="1">
    <citation type="submission" date="2020-12" db="EMBL/GenBank/DDBJ databases">
        <title>A novel species.</title>
        <authorList>
            <person name="Li K."/>
        </authorList>
    </citation>
    <scope>NUCLEOTIDE SEQUENCE [LARGE SCALE GENOMIC DNA]</scope>
    <source>
        <strain evidence="2 3">ZYC-3</strain>
    </source>
</reference>
<evidence type="ECO:0000313" key="2">
    <source>
        <dbReference type="EMBL" id="QQM47001.1"/>
    </source>
</evidence>
<evidence type="ECO:0000256" key="1">
    <source>
        <dbReference type="SAM" id="SignalP"/>
    </source>
</evidence>
<dbReference type="RefSeq" id="WP_200401794.1">
    <property type="nucleotide sequence ID" value="NZ_CP066831.1"/>
</dbReference>
<accession>A0A7T7L5T7</accession>
<name>A0A7T7L5T7_9ACTN</name>
<feature type="signal peptide" evidence="1">
    <location>
        <begin position="1"/>
        <end position="26"/>
    </location>
</feature>
<evidence type="ECO:0008006" key="4">
    <source>
        <dbReference type="Google" id="ProtNLM"/>
    </source>
</evidence>
<keyword evidence="3" id="KW-1185">Reference proteome</keyword>
<protein>
    <recommendedName>
        <fullName evidence="4">Secreted protein</fullName>
    </recommendedName>
</protein>
<keyword evidence="1" id="KW-0732">Signal</keyword>